<feature type="compositionally biased region" description="Basic and acidic residues" evidence="1">
    <location>
        <begin position="242"/>
        <end position="256"/>
    </location>
</feature>
<dbReference type="KEGG" id="mlr:MELLADRAFT_108709"/>
<dbReference type="RefSeq" id="XP_007412550.1">
    <property type="nucleotide sequence ID" value="XM_007412488.1"/>
</dbReference>
<feature type="region of interest" description="Disordered" evidence="1">
    <location>
        <begin position="41"/>
        <end position="105"/>
    </location>
</feature>
<dbReference type="GeneID" id="18923548"/>
<evidence type="ECO:0000313" key="3">
    <source>
        <dbReference type="Proteomes" id="UP000001072"/>
    </source>
</evidence>
<name>F4RTZ6_MELLP</name>
<feature type="compositionally biased region" description="Polar residues" evidence="1">
    <location>
        <begin position="41"/>
        <end position="53"/>
    </location>
</feature>
<keyword evidence="3" id="KW-1185">Reference proteome</keyword>
<proteinExistence type="predicted"/>
<evidence type="ECO:0000313" key="2">
    <source>
        <dbReference type="EMBL" id="EGG04089.1"/>
    </source>
</evidence>
<sequence length="312" mass="35021">MGRYQLSSFFVLGLIVAQAGISMGFIITIANTLADNSEISKNSQTVDPTQTPEFSHLDEPNQITTPKRLARRSTSSSTHPLGHTTGYTSKNSDGQTAERIIIPRSLSHTLDKRRRGFLKQEEAVGFTTHFQKTKTISAPKSVEVTTPSPEHHNVDLVDCNKKSHKIQPYTTNIMTSHPKIQKLDSDNPTLLSRVLANQLIHFSTRKSSNIQVQDRKPNLQVQKSFVRQARPRSYPDAVISGSKERPWTESPKRWEPKGSIPGNPDLVNAWSEPSCAVLWGQPSKVPCILAYKRNMPVVKIQIRVIFCESMER</sequence>
<evidence type="ECO:0000256" key="1">
    <source>
        <dbReference type="SAM" id="MobiDB-lite"/>
    </source>
</evidence>
<dbReference type="HOGENOM" id="CLU_891602_0_0_1"/>
<accession>F4RTZ6</accession>
<organism evidence="3">
    <name type="scientific">Melampsora larici-populina (strain 98AG31 / pathotype 3-4-7)</name>
    <name type="common">Poplar leaf rust fungus</name>
    <dbReference type="NCBI Taxonomy" id="747676"/>
    <lineage>
        <taxon>Eukaryota</taxon>
        <taxon>Fungi</taxon>
        <taxon>Dikarya</taxon>
        <taxon>Basidiomycota</taxon>
        <taxon>Pucciniomycotina</taxon>
        <taxon>Pucciniomycetes</taxon>
        <taxon>Pucciniales</taxon>
        <taxon>Melampsoraceae</taxon>
        <taxon>Melampsora</taxon>
    </lineage>
</organism>
<feature type="region of interest" description="Disordered" evidence="1">
    <location>
        <begin position="233"/>
        <end position="261"/>
    </location>
</feature>
<dbReference type="OrthoDB" id="2505585at2759"/>
<dbReference type="AlphaFoldDB" id="F4RTZ6"/>
<dbReference type="Proteomes" id="UP000001072">
    <property type="component" value="Unassembled WGS sequence"/>
</dbReference>
<gene>
    <name evidence="2" type="ORF">MELLADRAFT_108709</name>
</gene>
<protein>
    <submittedName>
        <fullName evidence="2">Uncharacterized protein</fullName>
    </submittedName>
</protein>
<dbReference type="VEuPathDB" id="FungiDB:MELLADRAFT_108709"/>
<reference evidence="3" key="1">
    <citation type="journal article" date="2011" name="Proc. Natl. Acad. Sci. U.S.A.">
        <title>Obligate biotrophy features unraveled by the genomic analysis of rust fungi.</title>
        <authorList>
            <person name="Duplessis S."/>
            <person name="Cuomo C.A."/>
            <person name="Lin Y.-C."/>
            <person name="Aerts A."/>
            <person name="Tisserant E."/>
            <person name="Veneault-Fourrey C."/>
            <person name="Joly D.L."/>
            <person name="Hacquard S."/>
            <person name="Amselem J."/>
            <person name="Cantarel B.L."/>
            <person name="Chiu R."/>
            <person name="Coutinho P.M."/>
            <person name="Feau N."/>
            <person name="Field M."/>
            <person name="Frey P."/>
            <person name="Gelhaye E."/>
            <person name="Goldberg J."/>
            <person name="Grabherr M.G."/>
            <person name="Kodira C.D."/>
            <person name="Kohler A."/>
            <person name="Kuees U."/>
            <person name="Lindquist E.A."/>
            <person name="Lucas S.M."/>
            <person name="Mago R."/>
            <person name="Mauceli E."/>
            <person name="Morin E."/>
            <person name="Murat C."/>
            <person name="Pangilinan J.L."/>
            <person name="Park R."/>
            <person name="Pearson M."/>
            <person name="Quesneville H."/>
            <person name="Rouhier N."/>
            <person name="Sakthikumar S."/>
            <person name="Salamov A.A."/>
            <person name="Schmutz J."/>
            <person name="Selles B."/>
            <person name="Shapiro H."/>
            <person name="Tanguay P."/>
            <person name="Tuskan G.A."/>
            <person name="Henrissat B."/>
            <person name="Van de Peer Y."/>
            <person name="Rouze P."/>
            <person name="Ellis J.G."/>
            <person name="Dodds P.N."/>
            <person name="Schein J.E."/>
            <person name="Zhong S."/>
            <person name="Hamelin R.C."/>
            <person name="Grigoriev I.V."/>
            <person name="Szabo L.J."/>
            <person name="Martin F."/>
        </authorList>
    </citation>
    <scope>NUCLEOTIDE SEQUENCE [LARGE SCALE GENOMIC DNA]</scope>
    <source>
        <strain evidence="3">98AG31 / pathotype 3-4-7</strain>
    </source>
</reference>
<dbReference type="InParanoid" id="F4RTZ6"/>
<feature type="compositionally biased region" description="Polar residues" evidence="1">
    <location>
        <begin position="72"/>
        <end position="95"/>
    </location>
</feature>
<dbReference type="EMBL" id="GL883120">
    <property type="protein sequence ID" value="EGG04089.1"/>
    <property type="molecule type" value="Genomic_DNA"/>
</dbReference>